<dbReference type="EMBL" id="BJYY01000012">
    <property type="protein sequence ID" value="GEO33671.1"/>
    <property type="molecule type" value="Genomic_DNA"/>
</dbReference>
<comment type="similarity">
    <text evidence="6">Belongs to the glycosyl hydrolase 10 (cellulase F) family.</text>
</comment>
<dbReference type="Pfam" id="PF02494">
    <property type="entry name" value="HYR"/>
    <property type="match status" value="1"/>
</dbReference>
<dbReference type="SUPFAM" id="SSF51445">
    <property type="entry name" value="(Trans)glycosidases"/>
    <property type="match status" value="1"/>
</dbReference>
<comment type="catalytic activity">
    <reaction evidence="6">
        <text>Endohydrolysis of (1-&gt;4)-beta-D-xylosidic linkages in xylans.</text>
        <dbReference type="EC" id="3.2.1.8"/>
    </reaction>
</comment>
<dbReference type="InterPro" id="IPR017853">
    <property type="entry name" value="GH"/>
</dbReference>
<dbReference type="SUPFAM" id="SSF88713">
    <property type="entry name" value="Glycoside hydrolase/deacetylase"/>
    <property type="match status" value="1"/>
</dbReference>
<dbReference type="Pfam" id="PF01522">
    <property type="entry name" value="Polysacc_deac_1"/>
    <property type="match status" value="1"/>
</dbReference>
<evidence type="ECO:0000259" key="10">
    <source>
        <dbReference type="PROSITE" id="PS51677"/>
    </source>
</evidence>
<feature type="region of interest" description="Disordered" evidence="7">
    <location>
        <begin position="567"/>
        <end position="592"/>
    </location>
</feature>
<comment type="caution">
    <text evidence="12">The sequence shown here is derived from an EMBL/GenBank/DDBJ whole genome shotgun (WGS) entry which is preliminary data.</text>
</comment>
<gene>
    <name evidence="12" type="ORF">CAE01nite_13960</name>
</gene>
<evidence type="ECO:0000256" key="2">
    <source>
        <dbReference type="ARBA" id="ARBA00022801"/>
    </source>
</evidence>
<evidence type="ECO:0000259" key="9">
    <source>
        <dbReference type="PROSITE" id="PS50825"/>
    </source>
</evidence>
<keyword evidence="8" id="KW-0732">Signal</keyword>
<sequence>MSRPLTALMAVCAVVASLVTGVGSTAQAADVTVLSTDFENGDVAPWTQSGGPTLSVVDADGDKALLVSNRANDYDGITSPANLLRAGTAYTFSMQAKLAPGTEGSAGIRFVVQPAFTWVGNTTMTADAWTTVTGTFTAPAGADPASLRAYIGTGDLGAAYSYLVDDIRITGPAAGPTTVSSDDFEDASFSPWTQSGGPALSFPDADGDTALLVAGRANDYDGIQSPAGLLKPGTQYTLSMQAKLAEGTPGSAGIRFVVKPAFDWVGNATMTAAGWTTVSGTFTAPAGTDPAALQVYIGTDALSDGTTAAYSYLVDDVRITAPAGTSVAEPWTPTPDPAFVPGGAVDPTTTPVSAARGNGNVAALTFDDGPNTGGETAALLDVLKAEDVKATFCVIGSQVRAPGGAELLKRIVAEGHTLCNHSATHADMASWTHAQVETDLKANLAIIRSALGDPQQKVPYWRAPNGSWGVTGEVAAALGMQPLGLGNVISDWDGNDLSEATLTANLRKAVTPGAVVLVHDGPANRANGIAAVRTVVSERLAAGWTFALPQGGIAPATAPTTVTSTFEDGTDGWGPRGGATTALSTDAHQGTGSLSVTDRAQAFEGATLDVTGALPVGTTVGISVWAKLPAGAPSASLKVSVQRNTGTAENYDSVVGGVVTAGGWTQLKGTYTLGGRVDRAQVYVEGDAGVSFLIDDFSLAPIVLTPIQDIPALKDVLGAQGIEHVSAAIDQRETVGRPSQLFLKHFDTFSPENDGKPEVVQPTEGTFNFTNLDRLLDYADANDVQVYGHVLVWHSQTPAWFFKDGARDLTSSPADQAILRARMERHIKGIADHIDARYPNGDSPIWAWDVVNEVIDDGETDNPHDMRSSRWFQVLGESFVDDAFRLADTYFPAQKLFINDYNTEMPTKRADYLELVAALQARGVPIDGVGHQAHVDFARPVQWLDESLTAVEQLDPTLLQVITELDVSSSKENNGADVSAGTVPQHSAAMPAGDAETEVGYYYRDMFAMLRTHADSLESVTFWGLDNARSWLRTWPAARPWESPLPFDDDLQATPAYWGIVDPARLATRPADVLPPRIGGHDTVTAVASDSTGAVVRYDLPEAGDTRDGVLTPTCSPASGSRFPVGTTTVTCSATDAAGNAARPGTFRVVVTKPVVDLTAVVTGPSTVRAGGTASYALTVTNAGPSTAEGVTAVLSTTGLSKITAGTGAGAGSATVNGTKLTGMRVVVPTLAPGASVTVTVTGKVDGKKGSTVTAVGGAVSTTTEQAPADNLSRLVTTVTQ</sequence>
<dbReference type="PANTHER" id="PTHR31490">
    <property type="entry name" value="GLYCOSYL HYDROLASE"/>
    <property type="match status" value="1"/>
</dbReference>
<evidence type="ECO:0000256" key="8">
    <source>
        <dbReference type="SAM" id="SignalP"/>
    </source>
</evidence>
<feature type="domain" description="NodB homology" evidence="10">
    <location>
        <begin position="360"/>
        <end position="547"/>
    </location>
</feature>
<dbReference type="Gene3D" id="2.60.120.260">
    <property type="entry name" value="Galactose-binding domain-like"/>
    <property type="match status" value="3"/>
</dbReference>
<dbReference type="PROSITE" id="PS50825">
    <property type="entry name" value="HYR"/>
    <property type="match status" value="1"/>
</dbReference>
<dbReference type="PROSITE" id="PS51677">
    <property type="entry name" value="NODB"/>
    <property type="match status" value="1"/>
</dbReference>
<keyword evidence="3 6" id="KW-0119">Carbohydrate metabolism</keyword>
<dbReference type="RefSeq" id="WP_146902027.1">
    <property type="nucleotide sequence ID" value="NZ_BAAARM010000002.1"/>
</dbReference>
<evidence type="ECO:0000256" key="1">
    <source>
        <dbReference type="ARBA" id="ARBA00022737"/>
    </source>
</evidence>
<dbReference type="GO" id="GO:0031176">
    <property type="term" value="F:endo-1,4-beta-xylanase activity"/>
    <property type="evidence" value="ECO:0007669"/>
    <property type="project" value="UniProtKB-EC"/>
</dbReference>
<keyword evidence="5 6" id="KW-0624">Polysaccharide degradation</keyword>
<dbReference type="SMART" id="SM00633">
    <property type="entry name" value="Glyco_10"/>
    <property type="match status" value="1"/>
</dbReference>
<dbReference type="PANTHER" id="PTHR31490:SF90">
    <property type="entry name" value="ENDO-1,4-BETA-XYLANASE A"/>
    <property type="match status" value="1"/>
</dbReference>
<protein>
    <recommendedName>
        <fullName evidence="6">Beta-xylanase</fullName>
        <ecNumber evidence="6">3.2.1.8</ecNumber>
    </recommendedName>
</protein>
<dbReference type="GO" id="GO:0016810">
    <property type="term" value="F:hydrolase activity, acting on carbon-nitrogen (but not peptide) bonds"/>
    <property type="evidence" value="ECO:0007669"/>
    <property type="project" value="InterPro"/>
</dbReference>
<dbReference type="Gene3D" id="2.60.40.10">
    <property type="entry name" value="Immunoglobulins"/>
    <property type="match status" value="1"/>
</dbReference>
<dbReference type="InterPro" id="IPR011330">
    <property type="entry name" value="Glyco_hydro/deAcase_b/a-brl"/>
</dbReference>
<name>A0A512DB09_9CELL</name>
<proteinExistence type="inferred from homology"/>
<dbReference type="InterPro" id="IPR001434">
    <property type="entry name" value="OmcB-like_DUF11"/>
</dbReference>
<dbReference type="Proteomes" id="UP000321181">
    <property type="component" value="Unassembled WGS sequence"/>
</dbReference>
<dbReference type="PRINTS" id="PR00134">
    <property type="entry name" value="GLHYDRLASE10"/>
</dbReference>
<feature type="domain" description="GH10" evidence="11">
    <location>
        <begin position="707"/>
        <end position="1063"/>
    </location>
</feature>
<dbReference type="EC" id="3.2.1.8" evidence="6"/>
<evidence type="ECO:0000256" key="3">
    <source>
        <dbReference type="ARBA" id="ARBA00023277"/>
    </source>
</evidence>
<dbReference type="Pfam" id="PF00331">
    <property type="entry name" value="Glyco_hydro_10"/>
    <property type="match status" value="1"/>
</dbReference>
<keyword evidence="13" id="KW-1185">Reference proteome</keyword>
<dbReference type="InterPro" id="IPR001000">
    <property type="entry name" value="GH10_dom"/>
</dbReference>
<accession>A0A512DB09</accession>
<evidence type="ECO:0000313" key="13">
    <source>
        <dbReference type="Proteomes" id="UP000321181"/>
    </source>
</evidence>
<feature type="chain" id="PRO_5021716635" description="Beta-xylanase" evidence="8">
    <location>
        <begin position="29"/>
        <end position="1281"/>
    </location>
</feature>
<evidence type="ECO:0000256" key="6">
    <source>
        <dbReference type="RuleBase" id="RU361174"/>
    </source>
</evidence>
<evidence type="ECO:0000259" key="11">
    <source>
        <dbReference type="PROSITE" id="PS51760"/>
    </source>
</evidence>
<dbReference type="PROSITE" id="PS51760">
    <property type="entry name" value="GH10_2"/>
    <property type="match status" value="1"/>
</dbReference>
<dbReference type="InterPro" id="IPR044846">
    <property type="entry name" value="GH10"/>
</dbReference>
<reference evidence="12 13" key="1">
    <citation type="submission" date="2019-07" db="EMBL/GenBank/DDBJ databases">
        <title>Whole genome shotgun sequence of Cellulomonas aerilata NBRC 106308.</title>
        <authorList>
            <person name="Hosoyama A."/>
            <person name="Uohara A."/>
            <person name="Ohji S."/>
            <person name="Ichikawa N."/>
        </authorList>
    </citation>
    <scope>NUCLEOTIDE SEQUENCE [LARGE SCALE GENOMIC DNA]</scope>
    <source>
        <strain evidence="12 13">NBRC 106308</strain>
    </source>
</reference>
<dbReference type="InterPro" id="IPR008979">
    <property type="entry name" value="Galactose-bd-like_sf"/>
</dbReference>
<feature type="compositionally biased region" description="Polar residues" evidence="7">
    <location>
        <begin position="581"/>
        <end position="592"/>
    </location>
</feature>
<evidence type="ECO:0000256" key="7">
    <source>
        <dbReference type="SAM" id="MobiDB-lite"/>
    </source>
</evidence>
<dbReference type="InterPro" id="IPR003305">
    <property type="entry name" value="CenC_carb-bd"/>
</dbReference>
<dbReference type="SUPFAM" id="SSF49785">
    <property type="entry name" value="Galactose-binding domain-like"/>
    <property type="match status" value="3"/>
</dbReference>
<dbReference type="Pfam" id="PF01345">
    <property type="entry name" value="DUF11"/>
    <property type="match status" value="1"/>
</dbReference>
<dbReference type="InterPro" id="IPR002509">
    <property type="entry name" value="NODB_dom"/>
</dbReference>
<dbReference type="InterPro" id="IPR013783">
    <property type="entry name" value="Ig-like_fold"/>
</dbReference>
<evidence type="ECO:0000256" key="5">
    <source>
        <dbReference type="ARBA" id="ARBA00023326"/>
    </source>
</evidence>
<keyword evidence="1" id="KW-0677">Repeat</keyword>
<keyword evidence="4 6" id="KW-0326">Glycosidase</keyword>
<evidence type="ECO:0000256" key="4">
    <source>
        <dbReference type="ARBA" id="ARBA00023295"/>
    </source>
</evidence>
<feature type="signal peptide" evidence="8">
    <location>
        <begin position="1"/>
        <end position="28"/>
    </location>
</feature>
<feature type="domain" description="HYR" evidence="9">
    <location>
        <begin position="1071"/>
        <end position="1153"/>
    </location>
</feature>
<evidence type="ECO:0000313" key="12">
    <source>
        <dbReference type="EMBL" id="GEO33671.1"/>
    </source>
</evidence>
<keyword evidence="2 6" id="KW-0378">Hydrolase</keyword>
<dbReference type="GO" id="GO:0045493">
    <property type="term" value="P:xylan catabolic process"/>
    <property type="evidence" value="ECO:0007669"/>
    <property type="project" value="UniProtKB-KW"/>
</dbReference>
<feature type="region of interest" description="Disordered" evidence="7">
    <location>
        <begin position="971"/>
        <end position="991"/>
    </location>
</feature>
<dbReference type="InterPro" id="IPR003410">
    <property type="entry name" value="HYR_dom"/>
</dbReference>
<dbReference type="Gene3D" id="3.20.20.80">
    <property type="entry name" value="Glycosidases"/>
    <property type="match status" value="1"/>
</dbReference>
<dbReference type="Pfam" id="PF02018">
    <property type="entry name" value="CBM_4_9"/>
    <property type="match status" value="3"/>
</dbReference>
<organism evidence="12 13">
    <name type="scientific">Cellulomonas aerilata</name>
    <dbReference type="NCBI Taxonomy" id="515326"/>
    <lineage>
        <taxon>Bacteria</taxon>
        <taxon>Bacillati</taxon>
        <taxon>Actinomycetota</taxon>
        <taxon>Actinomycetes</taxon>
        <taxon>Micrococcales</taxon>
        <taxon>Cellulomonadaceae</taxon>
        <taxon>Cellulomonas</taxon>
    </lineage>
</organism>
<dbReference type="OrthoDB" id="9815836at2"/>
<dbReference type="Gene3D" id="3.20.20.370">
    <property type="entry name" value="Glycoside hydrolase/deacetylase"/>
    <property type="match status" value="1"/>
</dbReference>
<dbReference type="CDD" id="cd10917">
    <property type="entry name" value="CE4_NodB_like_6s_7s"/>
    <property type="match status" value="1"/>
</dbReference>